<dbReference type="Proteomes" id="UP000027936">
    <property type="component" value="Unassembled WGS sequence"/>
</dbReference>
<dbReference type="OrthoDB" id="2953630at2"/>
<evidence type="ECO:0000313" key="5">
    <source>
        <dbReference type="Proteomes" id="UP000027936"/>
    </source>
</evidence>
<evidence type="ECO:0000313" key="4">
    <source>
        <dbReference type="EMBL" id="KEF37766.1"/>
    </source>
</evidence>
<dbReference type="PROSITE" id="PS51272">
    <property type="entry name" value="SLH"/>
    <property type="match status" value="3"/>
</dbReference>
<accession>A0A072NJX4</accession>
<feature type="domain" description="SLH" evidence="3">
    <location>
        <begin position="629"/>
        <end position="691"/>
    </location>
</feature>
<sequence>MSIKKVGAIYVSSALALSALMPINNVHAEVKSVMLTEQGGIGQSSEASILDVDKEKLIARVKELFPNLFNTVSSKDFNVSFNPSRAGMGMETYDLHFYKEMGAGKQMNGHFSFTGKDLALISFYYDPADKKDALFPAKVTREEAQKTATKFLEKLKLNGQYQLSDENMDYYSNMNRPLTEPVMYHFTYDKLENGVPVQYRNASITVLGNGEVTQFYIGFMTENKANFESKNNVIAKNDALQILNDNLQLDLRYLVDYDYLNDKASVKLTYVPDPAIMGIHAKTKEFKIGEKFFKDLPKKQEIKMLASQSTGKSGNTLSKEEAKALAEKILKPKKDNVKLAIEGIQETERNGVKIYSIHFMYYEGSGGSGSSLEINKETGEILNYYNQNRDFYYYMDPQGMKDVKPKITEEQALKKAMEYLKQYVPSNLNQYAYPLDGTDSGYRKDGNEYYFNFPRIKDGIIVNGNGIGVSVSADDGELYSLNVNYNKVTGWPDVNKAIDREKALEAIKGNLDVKLMYTANSPMGDEEYRLVYTANQKDVTTYFNAVSGAWEKYSYAGENTAKEKPKITHSWASDELNFLLDANIIKVKDPATFNPDRAVSKGEALEILYKSLANFYDYDSRFRDVDQDKQQTYENIKPDHPLYNIIERAAEQKIIDPTMKTFNTEEKLTKEELAYWYVRALGLQVVADHKEIFTMSFKDTKEMNEKYQGHIALVNGLGIFTKDANQQFQPKNEVTLAELAVSNVRLAKIAAEMNVNFR</sequence>
<dbReference type="InterPro" id="IPR032599">
    <property type="entry name" value="YcdB/YcdC_rep_domain"/>
</dbReference>
<feature type="signal peptide" evidence="2">
    <location>
        <begin position="1"/>
        <end position="28"/>
    </location>
</feature>
<evidence type="ECO:0000256" key="1">
    <source>
        <dbReference type="ARBA" id="ARBA00022729"/>
    </source>
</evidence>
<comment type="caution">
    <text evidence="4">The sequence shown here is derived from an EMBL/GenBank/DDBJ whole genome shotgun (WGS) entry which is preliminary data.</text>
</comment>
<name>A0A072NJX4_SCHAZ</name>
<dbReference type="EMBL" id="JJRY01000012">
    <property type="protein sequence ID" value="KEF37766.1"/>
    <property type="molecule type" value="Genomic_DNA"/>
</dbReference>
<dbReference type="InterPro" id="IPR001119">
    <property type="entry name" value="SLH_dom"/>
</dbReference>
<dbReference type="AlphaFoldDB" id="A0A072NJX4"/>
<feature type="chain" id="PRO_5001680902" evidence="2">
    <location>
        <begin position="29"/>
        <end position="758"/>
    </location>
</feature>
<evidence type="ECO:0000259" key="3">
    <source>
        <dbReference type="PROSITE" id="PS51272"/>
    </source>
</evidence>
<dbReference type="Pfam" id="PF00395">
    <property type="entry name" value="SLH"/>
    <property type="match status" value="2"/>
</dbReference>
<dbReference type="Pfam" id="PF16244">
    <property type="entry name" value="DUF4901"/>
    <property type="match status" value="2"/>
</dbReference>
<gene>
    <name evidence="4" type="ORF">M670_03070</name>
</gene>
<reference evidence="4 5" key="1">
    <citation type="submission" date="2014-04" db="EMBL/GenBank/DDBJ databases">
        <title>Draft genome sequence of Bacillus azotoformans MEV2011, a (co-) denitrifying strain unable to grow in the presence of oxygen.</title>
        <authorList>
            <person name="Nielsen M."/>
            <person name="Schreiber L."/>
            <person name="Finster K."/>
            <person name="Schramm A."/>
        </authorList>
    </citation>
    <scope>NUCLEOTIDE SEQUENCE [LARGE SCALE GENOMIC DNA]</scope>
    <source>
        <strain evidence="4 5">MEV2011</strain>
    </source>
</reference>
<dbReference type="PATRIC" id="fig|1348973.3.peg.2970"/>
<proteinExistence type="predicted"/>
<evidence type="ECO:0000256" key="2">
    <source>
        <dbReference type="SAM" id="SignalP"/>
    </source>
</evidence>
<feature type="domain" description="SLH" evidence="3">
    <location>
        <begin position="559"/>
        <end position="622"/>
    </location>
</feature>
<feature type="domain" description="SLH" evidence="3">
    <location>
        <begin position="694"/>
        <end position="757"/>
    </location>
</feature>
<keyword evidence="1 2" id="KW-0732">Signal</keyword>
<dbReference type="RefSeq" id="WP_035196539.1">
    <property type="nucleotide sequence ID" value="NZ_JJRY01000012.1"/>
</dbReference>
<protein>
    <submittedName>
        <fullName evidence="4">Peptidase propeptide domain-containing protein</fullName>
    </submittedName>
</protein>
<organism evidence="4 5">
    <name type="scientific">Schinkia azotoformans MEV2011</name>
    <dbReference type="NCBI Taxonomy" id="1348973"/>
    <lineage>
        <taxon>Bacteria</taxon>
        <taxon>Bacillati</taxon>
        <taxon>Bacillota</taxon>
        <taxon>Bacilli</taxon>
        <taxon>Bacillales</taxon>
        <taxon>Bacillaceae</taxon>
        <taxon>Calidifontibacillus/Schinkia group</taxon>
        <taxon>Schinkia</taxon>
    </lineage>
</organism>